<dbReference type="Gene3D" id="3.40.50.2000">
    <property type="entry name" value="Glycogen Phosphorylase B"/>
    <property type="match status" value="1"/>
</dbReference>
<name>A0A060CPU6_9LACO</name>
<organism evidence="2">
    <name type="scientific">uncultured Lactobacillus sp</name>
    <dbReference type="NCBI Taxonomy" id="153152"/>
    <lineage>
        <taxon>Bacteria</taxon>
        <taxon>Bacillati</taxon>
        <taxon>Bacillota</taxon>
        <taxon>Bacilli</taxon>
        <taxon>Lactobacillales</taxon>
        <taxon>Lactobacillaceae</taxon>
        <taxon>Lactobacillus</taxon>
        <taxon>environmental samples</taxon>
    </lineage>
</organism>
<accession>A0A060CPU6</accession>
<dbReference type="EMBL" id="KF127558">
    <property type="protein sequence ID" value="AIA94916.1"/>
    <property type="molecule type" value="Genomic_DNA"/>
</dbReference>
<dbReference type="GO" id="GO:0016757">
    <property type="term" value="F:glycosyltransferase activity"/>
    <property type="evidence" value="ECO:0007669"/>
    <property type="project" value="InterPro"/>
</dbReference>
<sequence>MFFVGGEGELESQIRDYVKKQNLENNVIFGEVTNRIEEVYQIMDCFCLPSLFEGLPVVSY</sequence>
<dbReference type="AlphaFoldDB" id="A0A060CPU6"/>
<evidence type="ECO:0000313" key="2">
    <source>
        <dbReference type="EMBL" id="AIA94916.1"/>
    </source>
</evidence>
<dbReference type="SUPFAM" id="SSF53756">
    <property type="entry name" value="UDP-Glycosyltransferase/glycogen phosphorylase"/>
    <property type="match status" value="1"/>
</dbReference>
<evidence type="ECO:0000259" key="1">
    <source>
        <dbReference type="Pfam" id="PF00534"/>
    </source>
</evidence>
<reference evidence="2" key="1">
    <citation type="journal article" date="2013" name="Environ. Microbiol.">
        <title>Seasonally variable intestinal metagenomes of the red palm weevil (Rhynchophorus ferrugineus).</title>
        <authorList>
            <person name="Jia S."/>
            <person name="Zhang X."/>
            <person name="Zhang G."/>
            <person name="Yin A."/>
            <person name="Zhang S."/>
            <person name="Li F."/>
            <person name="Wang L."/>
            <person name="Zhao D."/>
            <person name="Yun Q."/>
            <person name="Tala"/>
            <person name="Wang J."/>
            <person name="Sun G."/>
            <person name="Baabdullah M."/>
            <person name="Yu X."/>
            <person name="Hu S."/>
            <person name="Al-Mssallem I.S."/>
            <person name="Yu J."/>
        </authorList>
    </citation>
    <scope>NUCLEOTIDE SEQUENCE</scope>
</reference>
<feature type="domain" description="Glycosyl transferase family 1" evidence="1">
    <location>
        <begin position="3"/>
        <end position="58"/>
    </location>
</feature>
<dbReference type="Pfam" id="PF00534">
    <property type="entry name" value="Glycos_transf_1"/>
    <property type="match status" value="1"/>
</dbReference>
<proteinExistence type="predicted"/>
<dbReference type="InterPro" id="IPR001296">
    <property type="entry name" value="Glyco_trans_1"/>
</dbReference>
<protein>
    <submittedName>
        <fullName evidence="2">CAZy families GT4 protein</fullName>
    </submittedName>
</protein>